<keyword evidence="2" id="KW-1185">Reference proteome</keyword>
<dbReference type="AlphaFoldDB" id="A0A448XLQ3"/>
<evidence type="ECO:0000313" key="1">
    <source>
        <dbReference type="EMBL" id="VEL39556.1"/>
    </source>
</evidence>
<accession>A0A448XLQ3</accession>
<protein>
    <submittedName>
        <fullName evidence="1">Uncharacterized protein</fullName>
    </submittedName>
</protein>
<organism evidence="1 2">
    <name type="scientific">Protopolystoma xenopodis</name>
    <dbReference type="NCBI Taxonomy" id="117903"/>
    <lineage>
        <taxon>Eukaryota</taxon>
        <taxon>Metazoa</taxon>
        <taxon>Spiralia</taxon>
        <taxon>Lophotrochozoa</taxon>
        <taxon>Platyhelminthes</taxon>
        <taxon>Monogenea</taxon>
        <taxon>Polyopisthocotylea</taxon>
        <taxon>Polystomatidea</taxon>
        <taxon>Polystomatidae</taxon>
        <taxon>Protopolystoma</taxon>
    </lineage>
</organism>
<gene>
    <name evidence="1" type="ORF">PXEA_LOCUS32996</name>
</gene>
<comment type="caution">
    <text evidence="1">The sequence shown here is derived from an EMBL/GenBank/DDBJ whole genome shotgun (WGS) entry which is preliminary data.</text>
</comment>
<dbReference type="EMBL" id="CAAALY010261660">
    <property type="protein sequence ID" value="VEL39556.1"/>
    <property type="molecule type" value="Genomic_DNA"/>
</dbReference>
<sequence>MIETCLANQFGYPKMKKRGVLICQLVLSGAILQEPPSKRDMLNGPVNGSWSVQQFGAQGLGSSLAVGSNPGAVEAAVRA</sequence>
<proteinExistence type="predicted"/>
<evidence type="ECO:0000313" key="2">
    <source>
        <dbReference type="Proteomes" id="UP000784294"/>
    </source>
</evidence>
<name>A0A448XLQ3_9PLAT</name>
<dbReference type="Proteomes" id="UP000784294">
    <property type="component" value="Unassembled WGS sequence"/>
</dbReference>
<reference evidence="1" key="1">
    <citation type="submission" date="2018-11" db="EMBL/GenBank/DDBJ databases">
        <authorList>
            <consortium name="Pathogen Informatics"/>
        </authorList>
    </citation>
    <scope>NUCLEOTIDE SEQUENCE</scope>
</reference>